<evidence type="ECO:0000259" key="3">
    <source>
        <dbReference type="Pfam" id="PF13360"/>
    </source>
</evidence>
<dbReference type="Gene3D" id="2.130.10.10">
    <property type="entry name" value="YVTN repeat-like/Quinoprotein amine dehydrogenase"/>
    <property type="match status" value="1"/>
</dbReference>
<evidence type="ECO:0000313" key="4">
    <source>
        <dbReference type="EMBL" id="NMO03604.1"/>
    </source>
</evidence>
<keyword evidence="2" id="KW-0812">Transmembrane</keyword>
<feature type="region of interest" description="Disordered" evidence="1">
    <location>
        <begin position="120"/>
        <end position="160"/>
    </location>
</feature>
<protein>
    <submittedName>
        <fullName evidence="4">PQQ-binding-like beta-propeller repeat protein</fullName>
    </submittedName>
</protein>
<dbReference type="InterPro" id="IPR011047">
    <property type="entry name" value="Quinoprotein_ADH-like_sf"/>
</dbReference>
<dbReference type="InterPro" id="IPR018391">
    <property type="entry name" value="PQQ_b-propeller_rpt"/>
</dbReference>
<evidence type="ECO:0000256" key="2">
    <source>
        <dbReference type="SAM" id="Phobius"/>
    </source>
</evidence>
<keyword evidence="2" id="KW-1133">Transmembrane helix</keyword>
<dbReference type="SUPFAM" id="SSF50998">
    <property type="entry name" value="Quinoprotein alcohol dehydrogenase-like"/>
    <property type="match status" value="2"/>
</dbReference>
<feature type="compositionally biased region" description="Low complexity" evidence="1">
    <location>
        <begin position="742"/>
        <end position="758"/>
    </location>
</feature>
<organism evidence="4 5">
    <name type="scientific">Gordonia asplenii</name>
    <dbReference type="NCBI Taxonomy" id="2725283"/>
    <lineage>
        <taxon>Bacteria</taxon>
        <taxon>Bacillati</taxon>
        <taxon>Actinomycetota</taxon>
        <taxon>Actinomycetes</taxon>
        <taxon>Mycobacteriales</taxon>
        <taxon>Gordoniaceae</taxon>
        <taxon>Gordonia</taxon>
    </lineage>
</organism>
<feature type="domain" description="Pyrrolo-quinoline quinone repeat" evidence="3">
    <location>
        <begin position="476"/>
        <end position="613"/>
    </location>
</feature>
<dbReference type="InterPro" id="IPR015943">
    <property type="entry name" value="WD40/YVTN_repeat-like_dom_sf"/>
</dbReference>
<keyword evidence="2" id="KW-0472">Membrane</keyword>
<feature type="compositionally biased region" description="Low complexity" evidence="1">
    <location>
        <begin position="144"/>
        <end position="158"/>
    </location>
</feature>
<dbReference type="Proteomes" id="UP000550729">
    <property type="component" value="Unassembled WGS sequence"/>
</dbReference>
<dbReference type="RefSeq" id="WP_170196110.1">
    <property type="nucleotide sequence ID" value="NZ_JABBNB010000025.1"/>
</dbReference>
<dbReference type="Pfam" id="PF13360">
    <property type="entry name" value="PQQ_2"/>
    <property type="match status" value="1"/>
</dbReference>
<gene>
    <name evidence="4" type="ORF">HH308_20520</name>
</gene>
<comment type="caution">
    <text evidence="4">The sequence shown here is derived from an EMBL/GenBank/DDBJ whole genome shotgun (WGS) entry which is preliminary data.</text>
</comment>
<evidence type="ECO:0000256" key="1">
    <source>
        <dbReference type="SAM" id="MobiDB-lite"/>
    </source>
</evidence>
<accession>A0A848KXX9</accession>
<dbReference type="AlphaFoldDB" id="A0A848KXX9"/>
<feature type="compositionally biased region" description="Low complexity" evidence="1">
    <location>
        <begin position="12"/>
        <end position="21"/>
    </location>
</feature>
<feature type="transmembrane region" description="Helical" evidence="2">
    <location>
        <begin position="168"/>
        <end position="189"/>
    </location>
</feature>
<sequence length="894" mass="92658">MSVPGSPDDESTTPTDDTTVIDDAAAHTISLTKTEDSEPTPTKVSLTKPIVVDDAPGEVTVERAGIEAATVDVEQEDPRYAVTGTAPTGPQYAVTAIAPTGPQYMPTQEASTADFGAYQPHGYTPSGPIPLGGRQFDGPPSYPGYPQSGYPQSGYPQSGRPPRNPVKLMLIGVIVLCVVALVIGGVLWWKTSRSDAGQPPLAGQLTKEFPTAPGAAWTYGIGSATSFVSTDSYLSMYMVPGAIHDDTSLVTMAQNNGTGARNVVGVTASGGHWEYTNGMKGCANAVLKHRVACYGDNRIVILDATNGQEVQSFATQVSIGGLAFDGESVYVRSNTPTLTVTKYSQSGDVKWSKSYSESADPASTSGDSATFFATPAFVVAIYTGSMIVASTADGHEFLNRGGSTSTSLLSDGSVVLQASSRASQTDGPVIVVRPDGSVVQLAGHMGISADVSSPHFGDSVFVDGKPMTVSTRSSSWSTTPSAKPSTVPLATDSTVVVGADDKLTAVDPATGASRWSVDANSRTSTAVTDGKNLIFSKADGSVSAVALMSGQQAWSIPSATVGMTGSDYATSTSVYALGDTLVTMTGTQITGFAPTGGTAFAPGATTRNNGSGDSYVTRCGSAPTFTPEQFTSATGGLIIRMKVTATCPDGDVLSGAQTRITVKDGSNLVASGYFNFSGTPLALPRSDSSSGGSRSVDLTFGPGSFYRLPDTLGSTSSNGTSTAGGTTYLVECERGTEAATQAPAPDASIGAAASATGPAPAPGVDTDVSTDDALRRQANADRSFILSNLNNRWVAQLSSKRPGLVAEGKTWTNADILNEFLALRLRFNDVRLLWSDEWPVFSYQGWWVTVAAATFPGPDAANSWCPQQGFDPAHCFAKFISSTAGPDNSTRYWH</sequence>
<keyword evidence="5" id="KW-1185">Reference proteome</keyword>
<dbReference type="EMBL" id="JABBNB010000025">
    <property type="protein sequence ID" value="NMO03604.1"/>
    <property type="molecule type" value="Genomic_DNA"/>
</dbReference>
<proteinExistence type="predicted"/>
<feature type="region of interest" description="Disordered" evidence="1">
    <location>
        <begin position="1"/>
        <end position="21"/>
    </location>
</feature>
<dbReference type="SMART" id="SM00564">
    <property type="entry name" value="PQQ"/>
    <property type="match status" value="3"/>
</dbReference>
<reference evidence="4 5" key="1">
    <citation type="submission" date="2020-04" db="EMBL/GenBank/DDBJ databases">
        <title>Gordonia sp. nov. TBRC 11910.</title>
        <authorList>
            <person name="Suriyachadkun C."/>
        </authorList>
    </citation>
    <scope>NUCLEOTIDE SEQUENCE [LARGE SCALE GENOMIC DNA]</scope>
    <source>
        <strain evidence="4 5">TBRC 11910</strain>
    </source>
</reference>
<name>A0A848KXX9_9ACTN</name>
<dbReference type="InterPro" id="IPR002372">
    <property type="entry name" value="PQQ_rpt_dom"/>
</dbReference>
<evidence type="ECO:0000313" key="5">
    <source>
        <dbReference type="Proteomes" id="UP000550729"/>
    </source>
</evidence>
<feature type="region of interest" description="Disordered" evidence="1">
    <location>
        <begin position="737"/>
        <end position="765"/>
    </location>
</feature>